<evidence type="ECO:0000313" key="2">
    <source>
        <dbReference type="EMBL" id="PIT93918.1"/>
    </source>
</evidence>
<feature type="domain" description="LD-carboxypeptidase C-terminal" evidence="1">
    <location>
        <begin position="1"/>
        <end position="57"/>
    </location>
</feature>
<evidence type="ECO:0000313" key="3">
    <source>
        <dbReference type="Proteomes" id="UP000229335"/>
    </source>
</evidence>
<dbReference type="InterPro" id="IPR040921">
    <property type="entry name" value="Peptidase_S66C"/>
</dbReference>
<accession>A0A2M6WM87</accession>
<protein>
    <recommendedName>
        <fullName evidence="1">LD-carboxypeptidase C-terminal domain-containing protein</fullName>
    </recommendedName>
</protein>
<feature type="non-terminal residue" evidence="2">
    <location>
        <position position="1"/>
    </location>
</feature>
<name>A0A2M6WM87_9BACT</name>
<comment type="caution">
    <text evidence="2">The sequence shown here is derived from an EMBL/GenBank/DDBJ whole genome shotgun (WGS) entry which is preliminary data.</text>
</comment>
<dbReference type="Proteomes" id="UP000229335">
    <property type="component" value="Unassembled WGS sequence"/>
</dbReference>
<sequence>IIGKFNLMDKEAGYADMPAIEKIISENFKKYKFPIISGADFGHCTPNIPMPYGKLASVDGDKMEFQILESI</sequence>
<organism evidence="2 3">
    <name type="scientific">Candidatus Falkowbacteria bacterium CG10_big_fil_rev_8_21_14_0_10_43_11</name>
    <dbReference type="NCBI Taxonomy" id="1974568"/>
    <lineage>
        <taxon>Bacteria</taxon>
        <taxon>Candidatus Falkowiibacteriota</taxon>
    </lineage>
</organism>
<dbReference type="Gene3D" id="3.50.30.60">
    <property type="entry name" value="LD-carboxypeptidase A C-terminal domain-like"/>
    <property type="match status" value="1"/>
</dbReference>
<dbReference type="EMBL" id="PFAS01000027">
    <property type="protein sequence ID" value="PIT93918.1"/>
    <property type="molecule type" value="Genomic_DNA"/>
</dbReference>
<gene>
    <name evidence="2" type="ORF">COU00_01750</name>
</gene>
<proteinExistence type="predicted"/>
<dbReference type="AlphaFoldDB" id="A0A2M6WM87"/>
<evidence type="ECO:0000259" key="1">
    <source>
        <dbReference type="Pfam" id="PF17676"/>
    </source>
</evidence>
<reference evidence="3" key="1">
    <citation type="submission" date="2017-09" db="EMBL/GenBank/DDBJ databases">
        <title>Depth-based differentiation of microbial function through sediment-hosted aquifers and enrichment of novel symbionts in the deep terrestrial subsurface.</title>
        <authorList>
            <person name="Probst A.J."/>
            <person name="Ladd B."/>
            <person name="Jarett J.K."/>
            <person name="Geller-Mcgrath D.E."/>
            <person name="Sieber C.M.K."/>
            <person name="Emerson J.B."/>
            <person name="Anantharaman K."/>
            <person name="Thomas B.C."/>
            <person name="Malmstrom R."/>
            <person name="Stieglmeier M."/>
            <person name="Klingl A."/>
            <person name="Woyke T."/>
            <person name="Ryan C.M."/>
            <person name="Banfield J.F."/>
        </authorList>
    </citation>
    <scope>NUCLEOTIDE SEQUENCE [LARGE SCALE GENOMIC DNA]</scope>
</reference>
<dbReference type="Pfam" id="PF17676">
    <property type="entry name" value="Peptidase_S66C"/>
    <property type="match status" value="1"/>
</dbReference>
<dbReference type="InterPro" id="IPR027461">
    <property type="entry name" value="Carboxypeptidase_A_C_sf"/>
</dbReference>
<dbReference type="SUPFAM" id="SSF141986">
    <property type="entry name" value="LD-carboxypeptidase A C-terminal domain-like"/>
    <property type="match status" value="1"/>
</dbReference>